<keyword evidence="2" id="KW-1185">Reference proteome</keyword>
<name>A0ABW7YLH4_9ACTN</name>
<dbReference type="EMBL" id="JBITGY010000001">
    <property type="protein sequence ID" value="MFI6496747.1"/>
    <property type="molecule type" value="Genomic_DNA"/>
</dbReference>
<proteinExistence type="predicted"/>
<reference evidence="1 2" key="1">
    <citation type="submission" date="2024-10" db="EMBL/GenBank/DDBJ databases">
        <title>The Natural Products Discovery Center: Release of the First 8490 Sequenced Strains for Exploring Actinobacteria Biosynthetic Diversity.</title>
        <authorList>
            <person name="Kalkreuter E."/>
            <person name="Kautsar S.A."/>
            <person name="Yang D."/>
            <person name="Bader C.D."/>
            <person name="Teijaro C.N."/>
            <person name="Fluegel L."/>
            <person name="Davis C.M."/>
            <person name="Simpson J.R."/>
            <person name="Lauterbach L."/>
            <person name="Steele A.D."/>
            <person name="Gui C."/>
            <person name="Meng S."/>
            <person name="Li G."/>
            <person name="Viehrig K."/>
            <person name="Ye F."/>
            <person name="Su P."/>
            <person name="Kiefer A.F."/>
            <person name="Nichols A."/>
            <person name="Cepeda A.J."/>
            <person name="Yan W."/>
            <person name="Fan B."/>
            <person name="Jiang Y."/>
            <person name="Adhikari A."/>
            <person name="Zheng C.-J."/>
            <person name="Schuster L."/>
            <person name="Cowan T.M."/>
            <person name="Smanski M.J."/>
            <person name="Chevrette M.G."/>
            <person name="De Carvalho L.P.S."/>
            <person name="Shen B."/>
        </authorList>
    </citation>
    <scope>NUCLEOTIDE SEQUENCE [LARGE SCALE GENOMIC DNA]</scope>
    <source>
        <strain evidence="1 2">NPDC050545</strain>
    </source>
</reference>
<dbReference type="RefSeq" id="WP_397079079.1">
    <property type="nucleotide sequence ID" value="NZ_JBITGY010000001.1"/>
</dbReference>
<comment type="caution">
    <text evidence="1">The sequence shown here is derived from an EMBL/GenBank/DDBJ whole genome shotgun (WGS) entry which is preliminary data.</text>
</comment>
<evidence type="ECO:0000313" key="1">
    <source>
        <dbReference type="EMBL" id="MFI6496747.1"/>
    </source>
</evidence>
<gene>
    <name evidence="1" type="ORF">ACIBG2_05160</name>
</gene>
<protein>
    <recommendedName>
        <fullName evidence="3">DUF4192 family protein</fullName>
    </recommendedName>
</protein>
<evidence type="ECO:0008006" key="3">
    <source>
        <dbReference type="Google" id="ProtNLM"/>
    </source>
</evidence>
<dbReference type="Proteomes" id="UP001612741">
    <property type="component" value="Unassembled WGS sequence"/>
</dbReference>
<sequence>MIQGSSWFVRDQTGQGTLSLAIQRICARTAGPDALIHTADLPLGGVQVWAEPETVPEDRLWVLHHRMAREINLGGWHTETGPERLLVLGWSGAHLDHRARVLSAALVNRLADHERTASLAIRTAAQLLGRPATDPVEVAADTLTLVAHDLRWPARLAVLDDLERTSEIENVRHKLARVAGLEARVRRRCAAHLNVALRTIHTLAGLPAGFQAAHALPRLVGTERLVAATIPNRPLTGSTR</sequence>
<evidence type="ECO:0000313" key="2">
    <source>
        <dbReference type="Proteomes" id="UP001612741"/>
    </source>
</evidence>
<accession>A0ABW7YLH4</accession>
<organism evidence="1 2">
    <name type="scientific">Nonomuraea typhae</name>
    <dbReference type="NCBI Taxonomy" id="2603600"/>
    <lineage>
        <taxon>Bacteria</taxon>
        <taxon>Bacillati</taxon>
        <taxon>Actinomycetota</taxon>
        <taxon>Actinomycetes</taxon>
        <taxon>Streptosporangiales</taxon>
        <taxon>Streptosporangiaceae</taxon>
        <taxon>Nonomuraea</taxon>
    </lineage>
</organism>